<proteinExistence type="predicted"/>
<sequence length="260" mass="29563">MQIPPFSLPSNPAATIYLREATVADCEQFADTDARHDERLSTLVLRTLQSSPEHYSDPLDWTASDRQLAAFWYHAHTTNDPSIHLPYSCPHCGQEHDALVKLTDIAALYAPMQGLAYRRIEHEGEEYEVRPLDGHAMEELEELRAGLPESSDSHDYRRLTAVIKRHELVASLAGLNETRVRDVRIADIERKVRAMTQRSATELHRKVQDAQASMAHGLPSIIVEGETLIVTPPIACDKEAGRTTRLRFPFFWSDYLPRLW</sequence>
<dbReference type="EMBL" id="JAWXXT010000002">
    <property type="protein sequence ID" value="MDX5979652.1"/>
    <property type="molecule type" value="Genomic_DNA"/>
</dbReference>
<dbReference type="AlphaFoldDB" id="A0AAJ2RXB7"/>
<name>A0AAJ2RXB7_9GAMM</name>
<accession>A0AAJ2RXB7</accession>
<reference evidence="1" key="1">
    <citation type="submission" date="2023-11" db="EMBL/GenBank/DDBJ databases">
        <title>MicrobeMod: A computational toolkit for identifying prokaryotic methylation and restriction-modification with nanopore sequencing.</title>
        <authorList>
            <person name="Crits-Christoph A."/>
            <person name="Kang S.C."/>
            <person name="Lee H."/>
            <person name="Ostrov N."/>
        </authorList>
    </citation>
    <scope>NUCLEOTIDE SEQUENCE</scope>
    <source>
        <strain evidence="1">ATCC BAA-953</strain>
    </source>
</reference>
<comment type="caution">
    <text evidence="1">The sequence shown here is derived from an EMBL/GenBank/DDBJ whole genome shotgun (WGS) entry which is preliminary data.</text>
</comment>
<organism evidence="1 2">
    <name type="scientific">Vreelandella alkaliphila</name>
    <dbReference type="NCBI Taxonomy" id="272774"/>
    <lineage>
        <taxon>Bacteria</taxon>
        <taxon>Pseudomonadati</taxon>
        <taxon>Pseudomonadota</taxon>
        <taxon>Gammaproteobacteria</taxon>
        <taxon>Oceanospirillales</taxon>
        <taxon>Halomonadaceae</taxon>
        <taxon>Vreelandella</taxon>
    </lineage>
</organism>
<protein>
    <recommendedName>
        <fullName evidence="3">Morphogenetic protein</fullName>
    </recommendedName>
</protein>
<dbReference type="RefSeq" id="WP_198350054.1">
    <property type="nucleotide sequence ID" value="NZ_JABASV010000012.1"/>
</dbReference>
<dbReference type="GeneID" id="303167640"/>
<evidence type="ECO:0008006" key="3">
    <source>
        <dbReference type="Google" id="ProtNLM"/>
    </source>
</evidence>
<gene>
    <name evidence="1" type="ORF">SIL78_19055</name>
</gene>
<evidence type="ECO:0000313" key="1">
    <source>
        <dbReference type="EMBL" id="MDX5979652.1"/>
    </source>
</evidence>
<evidence type="ECO:0000313" key="2">
    <source>
        <dbReference type="Proteomes" id="UP001276761"/>
    </source>
</evidence>
<dbReference type="Proteomes" id="UP001276761">
    <property type="component" value="Unassembled WGS sequence"/>
</dbReference>